<comment type="caution">
    <text evidence="2">The sequence shown here is derived from an EMBL/GenBank/DDBJ whole genome shotgun (WGS) entry which is preliminary data.</text>
</comment>
<accession>A0ABV2L9R6</accession>
<evidence type="ECO:0000256" key="1">
    <source>
        <dbReference type="SAM" id="SignalP"/>
    </source>
</evidence>
<organism evidence="2 3">
    <name type="scientific">Methylobacterium goesingense</name>
    <dbReference type="NCBI Taxonomy" id="243690"/>
    <lineage>
        <taxon>Bacteria</taxon>
        <taxon>Pseudomonadati</taxon>
        <taxon>Pseudomonadota</taxon>
        <taxon>Alphaproteobacteria</taxon>
        <taxon>Hyphomicrobiales</taxon>
        <taxon>Methylobacteriaceae</taxon>
        <taxon>Methylobacterium</taxon>
    </lineage>
</organism>
<evidence type="ECO:0000313" key="3">
    <source>
        <dbReference type="Proteomes" id="UP001549145"/>
    </source>
</evidence>
<proteinExistence type="predicted"/>
<gene>
    <name evidence="2" type="ORF">ABID43_004158</name>
</gene>
<evidence type="ECO:0000313" key="2">
    <source>
        <dbReference type="EMBL" id="MET3694596.1"/>
    </source>
</evidence>
<dbReference type="Proteomes" id="UP001549145">
    <property type="component" value="Unassembled WGS sequence"/>
</dbReference>
<protein>
    <submittedName>
        <fullName evidence="2">Uncharacterized protein</fullName>
    </submittedName>
</protein>
<name>A0ABV2L9R6_9HYPH</name>
<dbReference type="EMBL" id="JBEPMM010000016">
    <property type="protein sequence ID" value="MET3694596.1"/>
    <property type="molecule type" value="Genomic_DNA"/>
</dbReference>
<dbReference type="RefSeq" id="WP_238279638.1">
    <property type="nucleotide sequence ID" value="NZ_BPQL01000062.1"/>
</dbReference>
<keyword evidence="3" id="KW-1185">Reference proteome</keyword>
<feature type="chain" id="PRO_5045295685" evidence="1">
    <location>
        <begin position="21"/>
        <end position="284"/>
    </location>
</feature>
<reference evidence="2 3" key="1">
    <citation type="submission" date="2024-06" db="EMBL/GenBank/DDBJ databases">
        <title>Genomic Encyclopedia of Type Strains, Phase IV (KMG-IV): sequencing the most valuable type-strain genomes for metagenomic binning, comparative biology and taxonomic classification.</title>
        <authorList>
            <person name="Goeker M."/>
        </authorList>
    </citation>
    <scope>NUCLEOTIDE SEQUENCE [LARGE SCALE GENOMIC DNA]</scope>
    <source>
        <strain evidence="2 3">DSM 21331</strain>
    </source>
</reference>
<feature type="signal peptide" evidence="1">
    <location>
        <begin position="1"/>
        <end position="20"/>
    </location>
</feature>
<keyword evidence="1" id="KW-0732">Signal</keyword>
<sequence length="284" mass="30008">MKVSSLAIVATIALVSSVHAGPIHDRFTAETRETRNGREHRTLLTMTHDGGVQTNGLAEWKGDVLCEMRDPKTGKAETFTGAGPAALAQGAFEGRTKTVGEFHIEEPDVDGGVVVKKGVLEMSDKRCASGTPVVVHGQAPKATSPTVASAAPAGKALGNNGKPFDGYTWYHNGSDMLVDEGYGEIRYDKPKASIAKAVKPGDVLFRGDFHKDGTVEGTAFAFKLGCPPAPYPVKGRYPKPATFVDGRMVLTGPAPRRKEGSCEVDKLTSSSGHSKLVFDVGGDI</sequence>